<name>A0A914LV62_MELIC</name>
<evidence type="ECO:0000313" key="3">
    <source>
        <dbReference type="Proteomes" id="UP000887563"/>
    </source>
</evidence>
<feature type="compositionally biased region" description="Low complexity" evidence="1">
    <location>
        <begin position="416"/>
        <end position="427"/>
    </location>
</feature>
<evidence type="ECO:0000256" key="1">
    <source>
        <dbReference type="SAM" id="MobiDB-lite"/>
    </source>
</evidence>
<keyword evidence="2" id="KW-0812">Transmembrane</keyword>
<sequence>MKSSCGYTKDSLHSTPINNLLQSNSSIDVLYKQRQVVMLFWFDDGPGTRKASTTLRPATTILPTLFASNLFVLVLLGQVNCEYNSPIGFYDHTLEDGQVTLAAGSITVDEDNIKKYLEREGSCEARIDDDGNIEVYYQGKNAAKNENTKKNGCAVDLLTKHSNMIKFKAVVRDKGPIVQCATDCDPARTFVDGIIDNLIPFAYSYNTTKESIAIFKGGQKEEDDAEICRRPEDMECKHGDKYRCMRWAPLTVGWNDCEIRGKSGVYAHTALFGIDSWHVLQKGRDLMSFNLTITGAGGLMMSSNGKTTEEGTYDPDERRNFMFGSEKIERFHCLAEGEGVARPATWKIDGTNPASDPAYNRLLTFYLLPQVSARIEKYGETKGPKCEQLFIEFDKEYYILLAADPPTTPAKPKTPPVTVTKPTVKSTQKATTTEPPSNNMVWVYVVGGVLFVVALIVAASICFIVNKKKVDPLKGGDLTVAKTKVDEKTKMKEKTKVDEKTKMKEKLKAGQRK</sequence>
<feature type="region of interest" description="Disordered" evidence="1">
    <location>
        <begin position="408"/>
        <end position="434"/>
    </location>
</feature>
<keyword evidence="2" id="KW-1133">Transmembrane helix</keyword>
<reference evidence="4" key="1">
    <citation type="submission" date="2022-11" db="UniProtKB">
        <authorList>
            <consortium name="WormBaseParasite"/>
        </authorList>
    </citation>
    <scope>IDENTIFICATION</scope>
</reference>
<proteinExistence type="predicted"/>
<organism evidence="3 4">
    <name type="scientific">Meloidogyne incognita</name>
    <name type="common">Southern root-knot nematode worm</name>
    <name type="synonym">Oxyuris incognita</name>
    <dbReference type="NCBI Taxonomy" id="6306"/>
    <lineage>
        <taxon>Eukaryota</taxon>
        <taxon>Metazoa</taxon>
        <taxon>Ecdysozoa</taxon>
        <taxon>Nematoda</taxon>
        <taxon>Chromadorea</taxon>
        <taxon>Rhabditida</taxon>
        <taxon>Tylenchina</taxon>
        <taxon>Tylenchomorpha</taxon>
        <taxon>Tylenchoidea</taxon>
        <taxon>Meloidogynidae</taxon>
        <taxon>Meloidogyninae</taxon>
        <taxon>Meloidogyne</taxon>
        <taxon>Meloidogyne incognita group</taxon>
    </lineage>
</organism>
<feature type="transmembrane region" description="Helical" evidence="2">
    <location>
        <begin position="441"/>
        <end position="465"/>
    </location>
</feature>
<dbReference type="Proteomes" id="UP000887563">
    <property type="component" value="Unplaced"/>
</dbReference>
<evidence type="ECO:0000313" key="4">
    <source>
        <dbReference type="WBParaSite" id="Minc3s00928g18969"/>
    </source>
</evidence>
<evidence type="ECO:0000256" key="2">
    <source>
        <dbReference type="SAM" id="Phobius"/>
    </source>
</evidence>
<accession>A0A914LV62</accession>
<dbReference type="WBParaSite" id="Minc3s00928g18969">
    <property type="protein sequence ID" value="Minc3s00928g18969"/>
    <property type="gene ID" value="Minc3s00928g18969"/>
</dbReference>
<feature type="region of interest" description="Disordered" evidence="1">
    <location>
        <begin position="489"/>
        <end position="513"/>
    </location>
</feature>
<protein>
    <submittedName>
        <fullName evidence="4">Uncharacterized protein</fullName>
    </submittedName>
</protein>
<dbReference type="AlphaFoldDB" id="A0A914LV62"/>
<keyword evidence="3" id="KW-1185">Reference proteome</keyword>
<keyword evidence="2" id="KW-0472">Membrane</keyword>